<name>A0A6G8L0U9_9MICO</name>
<sequence length="258" mass="27578">MDTAAQFRRDGVPSVLITVAAVRGHAPREPGAKMVVTADEQFGSIGGGNLEMTAVSRARELLSERRPSPEMLHLRLNEKAPAEYGRQCCGGEVSVLFEPLPVPATAAVFGVGNVGLEVIRILARHDMELIASDSRPEYLRALESLEPPVARLRSEFAVVGEEVLAGLPSGAHVLIMTHDHAEDLHLCSAALMRGDLGSVGLIGSSAKWQRFRKNLLAEGFEAEAVDTIRCPIGLPELRGKHPAMIAVSAAADLLARIS</sequence>
<dbReference type="InterPro" id="IPR014308">
    <property type="entry name" value="Xanthine_DH_XdhC"/>
</dbReference>
<organism evidence="3 4">
    <name type="scientific">Brevibacterium luteolum</name>
    <dbReference type="NCBI Taxonomy" id="199591"/>
    <lineage>
        <taxon>Bacteria</taxon>
        <taxon>Bacillati</taxon>
        <taxon>Actinomycetota</taxon>
        <taxon>Actinomycetes</taxon>
        <taxon>Micrococcales</taxon>
        <taxon>Brevibacteriaceae</taxon>
        <taxon>Brevibacterium</taxon>
    </lineage>
</organism>
<protein>
    <submittedName>
        <fullName evidence="3">Xanthine dehydrogenase accessory protein XdhC</fullName>
    </submittedName>
</protein>
<dbReference type="NCBIfam" id="TIGR02964">
    <property type="entry name" value="xanthine_xdhC"/>
    <property type="match status" value="1"/>
</dbReference>
<dbReference type="InterPro" id="IPR036291">
    <property type="entry name" value="NAD(P)-bd_dom_sf"/>
</dbReference>
<feature type="domain" description="XdhC- CoxI" evidence="1">
    <location>
        <begin position="8"/>
        <end position="71"/>
    </location>
</feature>
<evidence type="ECO:0000313" key="4">
    <source>
        <dbReference type="Proteomes" id="UP000501518"/>
    </source>
</evidence>
<evidence type="ECO:0000259" key="1">
    <source>
        <dbReference type="Pfam" id="PF02625"/>
    </source>
</evidence>
<dbReference type="PANTHER" id="PTHR30388">
    <property type="entry name" value="ALDEHYDE OXIDOREDUCTASE MOLYBDENUM COFACTOR ASSEMBLY PROTEIN"/>
    <property type="match status" value="1"/>
</dbReference>
<dbReference type="SUPFAM" id="SSF51735">
    <property type="entry name" value="NAD(P)-binding Rossmann-fold domains"/>
    <property type="match status" value="1"/>
</dbReference>
<reference evidence="3 4" key="1">
    <citation type="submission" date="2019-02" db="EMBL/GenBank/DDBJ databases">
        <title>Complete Genome Sequence and Methylome Analysis of Brevibacterium luteolum NEB1784.</title>
        <authorList>
            <person name="Fomenkov A."/>
            <person name="Roberts R.J."/>
        </authorList>
    </citation>
    <scope>NUCLEOTIDE SEQUENCE [LARGE SCALE GENOMIC DNA]</scope>
    <source>
        <strain evidence="3 4">NEB1784</strain>
    </source>
</reference>
<dbReference type="PANTHER" id="PTHR30388:SF6">
    <property type="entry name" value="XANTHINE DEHYDROGENASE SUBUNIT A-RELATED"/>
    <property type="match status" value="1"/>
</dbReference>
<dbReference type="KEGG" id="blut:EW640_09380"/>
<evidence type="ECO:0000313" key="3">
    <source>
        <dbReference type="EMBL" id="QIN30526.1"/>
    </source>
</evidence>
<dbReference type="InterPro" id="IPR027051">
    <property type="entry name" value="XdhC_Rossmann_dom"/>
</dbReference>
<dbReference type="InterPro" id="IPR003777">
    <property type="entry name" value="XdhC_CoxI"/>
</dbReference>
<accession>A0A6G8L0U9</accession>
<dbReference type="Gene3D" id="3.40.50.720">
    <property type="entry name" value="NAD(P)-binding Rossmann-like Domain"/>
    <property type="match status" value="1"/>
</dbReference>
<dbReference type="AlphaFoldDB" id="A0A6G8L0U9"/>
<evidence type="ECO:0000259" key="2">
    <source>
        <dbReference type="Pfam" id="PF13478"/>
    </source>
</evidence>
<dbReference type="Pfam" id="PF13478">
    <property type="entry name" value="XdhC_C"/>
    <property type="match status" value="1"/>
</dbReference>
<feature type="domain" description="XdhC Rossmann" evidence="2">
    <location>
        <begin position="108"/>
        <end position="253"/>
    </location>
</feature>
<gene>
    <name evidence="3" type="primary">xdhC</name>
    <name evidence="3" type="ORF">EW640_09380</name>
</gene>
<dbReference type="Pfam" id="PF02625">
    <property type="entry name" value="XdhC_CoxI"/>
    <property type="match status" value="1"/>
</dbReference>
<dbReference type="InterPro" id="IPR052698">
    <property type="entry name" value="MoCofactor_Util/Proc"/>
</dbReference>
<proteinExistence type="predicted"/>
<dbReference type="EMBL" id="CP035810">
    <property type="protein sequence ID" value="QIN30526.1"/>
    <property type="molecule type" value="Genomic_DNA"/>
</dbReference>
<dbReference type="Proteomes" id="UP000501518">
    <property type="component" value="Chromosome"/>
</dbReference>